<dbReference type="AlphaFoldDB" id="A0A9N9B9H3"/>
<feature type="chain" id="PRO_5040209665" evidence="2">
    <location>
        <begin position="23"/>
        <end position="220"/>
    </location>
</feature>
<evidence type="ECO:0000313" key="4">
    <source>
        <dbReference type="Proteomes" id="UP000789405"/>
    </source>
</evidence>
<evidence type="ECO:0000313" key="3">
    <source>
        <dbReference type="EMBL" id="CAG8560284.1"/>
    </source>
</evidence>
<dbReference type="EMBL" id="CAJVPY010002426">
    <property type="protein sequence ID" value="CAG8560284.1"/>
    <property type="molecule type" value="Genomic_DNA"/>
</dbReference>
<keyword evidence="1" id="KW-1133">Transmembrane helix</keyword>
<protein>
    <submittedName>
        <fullName evidence="3">1137_t:CDS:1</fullName>
    </submittedName>
</protein>
<keyword evidence="4" id="KW-1185">Reference proteome</keyword>
<reference evidence="3" key="1">
    <citation type="submission" date="2021-06" db="EMBL/GenBank/DDBJ databases">
        <authorList>
            <person name="Kallberg Y."/>
            <person name="Tangrot J."/>
            <person name="Rosling A."/>
        </authorList>
    </citation>
    <scope>NUCLEOTIDE SEQUENCE</scope>
    <source>
        <strain evidence="3">MA453B</strain>
    </source>
</reference>
<keyword evidence="1" id="KW-0812">Transmembrane</keyword>
<sequence>MAGLKNAIFMFLLAVCFSSVIAEVNITTPQSPVPNGYEMTITWQISGQLSTQPGNLTIVNLVTGNVKVIDNRLNVASLSKVWNVTVVPGSYVLSINDSVNISFSGSFTVSQGIYYPPTNTPTPQVSKPTVTLIVSSPTNSQVPATITVVPTSDKNSSPVIIIAVVVGSVVGVVIIICVTIWVFLRYFKNKKEVIEIAGSDARRSEIEETIMGTKEYGMTY</sequence>
<feature type="signal peptide" evidence="2">
    <location>
        <begin position="1"/>
        <end position="22"/>
    </location>
</feature>
<proteinExistence type="predicted"/>
<comment type="caution">
    <text evidence="3">The sequence shown here is derived from an EMBL/GenBank/DDBJ whole genome shotgun (WGS) entry which is preliminary data.</text>
</comment>
<gene>
    <name evidence="3" type="ORF">DERYTH_LOCUS5704</name>
</gene>
<organism evidence="3 4">
    <name type="scientific">Dentiscutata erythropus</name>
    <dbReference type="NCBI Taxonomy" id="1348616"/>
    <lineage>
        <taxon>Eukaryota</taxon>
        <taxon>Fungi</taxon>
        <taxon>Fungi incertae sedis</taxon>
        <taxon>Mucoromycota</taxon>
        <taxon>Glomeromycotina</taxon>
        <taxon>Glomeromycetes</taxon>
        <taxon>Diversisporales</taxon>
        <taxon>Gigasporaceae</taxon>
        <taxon>Dentiscutata</taxon>
    </lineage>
</organism>
<evidence type="ECO:0000256" key="1">
    <source>
        <dbReference type="SAM" id="Phobius"/>
    </source>
</evidence>
<dbReference type="OrthoDB" id="2468530at2759"/>
<name>A0A9N9B9H3_9GLOM</name>
<accession>A0A9N9B9H3</accession>
<evidence type="ECO:0000256" key="2">
    <source>
        <dbReference type="SAM" id="SignalP"/>
    </source>
</evidence>
<dbReference type="Proteomes" id="UP000789405">
    <property type="component" value="Unassembled WGS sequence"/>
</dbReference>
<keyword evidence="1" id="KW-0472">Membrane</keyword>
<feature type="transmembrane region" description="Helical" evidence="1">
    <location>
        <begin position="159"/>
        <end position="184"/>
    </location>
</feature>
<keyword evidence="2" id="KW-0732">Signal</keyword>